<reference evidence="3 4" key="1">
    <citation type="journal article" date="2011" name="Front. Microbiol.">
        <title>Genomic signatures of strain selection and enhancement in Bacillus atrophaeus var. globigii, a historical biowarfare simulant.</title>
        <authorList>
            <person name="Gibbons H.S."/>
            <person name="Broomall S.M."/>
            <person name="McNew L.A."/>
            <person name="Daligault H."/>
            <person name="Chapman C."/>
            <person name="Bruce D."/>
            <person name="Karavis M."/>
            <person name="Krepps M."/>
            <person name="McGregor P.A."/>
            <person name="Hong C."/>
            <person name="Park K.H."/>
            <person name="Akmal A."/>
            <person name="Feldman A."/>
            <person name="Lin J.S."/>
            <person name="Chang W.E."/>
            <person name="Higgs B.W."/>
            <person name="Demirev P."/>
            <person name="Lindquist J."/>
            <person name="Liem A."/>
            <person name="Fochler E."/>
            <person name="Read T.D."/>
            <person name="Tapia R."/>
            <person name="Johnson S."/>
            <person name="Bishop-Lilly K.A."/>
            <person name="Detter C."/>
            <person name="Han C."/>
            <person name="Sozhamannan S."/>
            <person name="Rosenzweig C.N."/>
            <person name="Skowronski E.W."/>
        </authorList>
    </citation>
    <scope>NUCLEOTIDE SEQUENCE [LARGE SCALE GENOMIC DNA]</scope>
    <source>
        <strain evidence="3 4">TPS4-2</strain>
    </source>
</reference>
<evidence type="ECO:0000256" key="1">
    <source>
        <dbReference type="RuleBase" id="RU003513"/>
    </source>
</evidence>
<name>A0A432YRQ1_9GAMM</name>
<dbReference type="InterPro" id="IPR003331">
    <property type="entry name" value="UDP_GlcNAc_Epimerase_2_dom"/>
</dbReference>
<dbReference type="NCBIfam" id="TIGR00236">
    <property type="entry name" value="wecB"/>
    <property type="match status" value="1"/>
</dbReference>
<dbReference type="PANTHER" id="PTHR43174:SF1">
    <property type="entry name" value="UDP-N-ACETYLGLUCOSAMINE 2-EPIMERASE"/>
    <property type="match status" value="1"/>
</dbReference>
<feature type="domain" description="UDP-N-acetylglucosamine 2-epimerase" evidence="2">
    <location>
        <begin position="32"/>
        <end position="365"/>
    </location>
</feature>
<comment type="similarity">
    <text evidence="1">Belongs to the UDP-N-acetylglucosamine 2-epimerase family.</text>
</comment>
<evidence type="ECO:0000313" key="4">
    <source>
        <dbReference type="Proteomes" id="UP000288361"/>
    </source>
</evidence>
<gene>
    <name evidence="3" type="ORF">CWI73_09140</name>
</gene>
<dbReference type="RefSeq" id="WP_126752491.1">
    <property type="nucleotide sequence ID" value="NZ_JBHUMT010000015.1"/>
</dbReference>
<proteinExistence type="inferred from homology"/>
<evidence type="ECO:0000259" key="2">
    <source>
        <dbReference type="Pfam" id="PF02350"/>
    </source>
</evidence>
<sequence length="371" mass="41568">MKILTIIGARPQFIKAATVSREVARRRSLGDNIQEILLHTGQHFDKNMSDIFFEELKIPKPDINLGINSSSHGKMTGEMLSKIEEVLQEKKIDVVLVYGDTNSTLAGALAASKLGIPVAHVEAGLRSFNLAMPEEINRALTDRISTYLFTPSKTASNNLRKEGYPLILTKDKKQEIIECGDVMYDASEFYKPIYQDMALDNKLKVDSGRFIFCTLHRQENTDNYHRLKSIINALNVFSEEMKIVFPIHPRTNKIIKTHSDIKLSKNIEVIEPLGYLETQSLIIKSAGVLTDSGGLQKEAYFHKKKCVTVRDETEWTELSEIGVNSVVGAKTEKILEALKIHVDFSKVSKTVYGNGDSAEKIIDSLMAHLGE</sequence>
<dbReference type="AlphaFoldDB" id="A0A432YRQ1"/>
<organism evidence="3 4">
    <name type="scientific">Idiomarina piscisalsi</name>
    <dbReference type="NCBI Taxonomy" id="1096243"/>
    <lineage>
        <taxon>Bacteria</taxon>
        <taxon>Pseudomonadati</taxon>
        <taxon>Pseudomonadota</taxon>
        <taxon>Gammaproteobacteria</taxon>
        <taxon>Alteromonadales</taxon>
        <taxon>Idiomarinaceae</taxon>
        <taxon>Idiomarina</taxon>
    </lineage>
</organism>
<dbReference type="EMBL" id="PIQA01000006">
    <property type="protein sequence ID" value="RUO64310.1"/>
    <property type="molecule type" value="Genomic_DNA"/>
</dbReference>
<comment type="caution">
    <text evidence="3">The sequence shown here is derived from an EMBL/GenBank/DDBJ whole genome shotgun (WGS) entry which is preliminary data.</text>
</comment>
<keyword evidence="1" id="KW-0413">Isomerase</keyword>
<dbReference type="Pfam" id="PF02350">
    <property type="entry name" value="Epimerase_2"/>
    <property type="match status" value="1"/>
</dbReference>
<dbReference type="GO" id="GO:0016853">
    <property type="term" value="F:isomerase activity"/>
    <property type="evidence" value="ECO:0007669"/>
    <property type="project" value="UniProtKB-KW"/>
</dbReference>
<accession>A0A432YRQ1</accession>
<dbReference type="InterPro" id="IPR029767">
    <property type="entry name" value="WecB-like"/>
</dbReference>
<dbReference type="Proteomes" id="UP000288361">
    <property type="component" value="Unassembled WGS sequence"/>
</dbReference>
<dbReference type="PANTHER" id="PTHR43174">
    <property type="entry name" value="UDP-N-ACETYLGLUCOSAMINE 2-EPIMERASE"/>
    <property type="match status" value="1"/>
</dbReference>
<dbReference type="SUPFAM" id="SSF53756">
    <property type="entry name" value="UDP-Glycosyltransferase/glycogen phosphorylase"/>
    <property type="match status" value="1"/>
</dbReference>
<dbReference type="CDD" id="cd03786">
    <property type="entry name" value="GTB_UDP-GlcNAc_2-Epimerase"/>
    <property type="match status" value="1"/>
</dbReference>
<evidence type="ECO:0000313" key="3">
    <source>
        <dbReference type="EMBL" id="RUO64310.1"/>
    </source>
</evidence>
<protein>
    <submittedName>
        <fullName evidence="3">UDP-N-acetylglucosamine 2-epimerase (Non-hydrolyzing)</fullName>
    </submittedName>
</protein>
<dbReference type="Gene3D" id="3.40.50.2000">
    <property type="entry name" value="Glycogen Phosphorylase B"/>
    <property type="match status" value="2"/>
</dbReference>